<gene>
    <name evidence="2" type="ORF">SI7747_UN021591</name>
</gene>
<comment type="caution">
    <text evidence="2">The sequence shown here is derived from an EMBL/GenBank/DDBJ whole genome shotgun (WGS) entry which is preliminary data.</text>
</comment>
<feature type="region of interest" description="Disordered" evidence="1">
    <location>
        <begin position="147"/>
        <end position="167"/>
    </location>
</feature>
<dbReference type="EMBL" id="CACRZD030000260">
    <property type="protein sequence ID" value="CAA6675249.1"/>
    <property type="molecule type" value="Genomic_DNA"/>
</dbReference>
<reference evidence="3" key="1">
    <citation type="journal article" date="2020" name="Sci. Rep.">
        <title>Chromosome-scale genome assembly for the duckweed Spirodela intermedia, integrating cytogenetic maps, PacBio and Oxford Nanopore libraries.</title>
        <authorList>
            <person name="Hoang P.T.N."/>
            <person name="Fiebig A."/>
            <person name="Novak P."/>
            <person name="Macas J."/>
            <person name="Cao H.X."/>
            <person name="Stepanenko A."/>
            <person name="Chen G."/>
            <person name="Borisjuk N."/>
            <person name="Scholz U."/>
            <person name="Schubert I."/>
        </authorList>
    </citation>
    <scope>NUCLEOTIDE SEQUENCE [LARGE SCALE GENOMIC DNA]</scope>
</reference>
<sequence length="167" mass="18608">MVMIELSESERLRAMPPPNFSAAFATPSLRWACKKRLRCLHPDAAAAGGRRFSSFDDDCTTTTTNNEVRRRHRRLPREELAVPARRLPASHWCSHLICTQERGTKLLDGHGGGGRSLRSGFRNGGEKGKKNRRAVFPGAWMPNRISAARYRVPEPSDPRKVSTGDGS</sequence>
<evidence type="ECO:0000313" key="3">
    <source>
        <dbReference type="Proteomes" id="UP001189122"/>
    </source>
</evidence>
<keyword evidence="3" id="KW-1185">Reference proteome</keyword>
<protein>
    <submittedName>
        <fullName evidence="2">Uncharacterized protein</fullName>
    </submittedName>
</protein>
<feature type="region of interest" description="Disordered" evidence="1">
    <location>
        <begin position="108"/>
        <end position="134"/>
    </location>
</feature>
<accession>A0ABN7EDL4</accession>
<proteinExistence type="predicted"/>
<name>A0ABN7EDL4_SPIIN</name>
<feature type="compositionally biased region" description="Basic and acidic residues" evidence="1">
    <location>
        <begin position="151"/>
        <end position="167"/>
    </location>
</feature>
<evidence type="ECO:0000256" key="1">
    <source>
        <dbReference type="SAM" id="MobiDB-lite"/>
    </source>
</evidence>
<dbReference type="Proteomes" id="UP001189122">
    <property type="component" value="Unassembled WGS sequence"/>
</dbReference>
<evidence type="ECO:0000313" key="2">
    <source>
        <dbReference type="EMBL" id="CAA6675249.1"/>
    </source>
</evidence>
<organism evidence="2 3">
    <name type="scientific">Spirodela intermedia</name>
    <name type="common">Intermediate duckweed</name>
    <dbReference type="NCBI Taxonomy" id="51605"/>
    <lineage>
        <taxon>Eukaryota</taxon>
        <taxon>Viridiplantae</taxon>
        <taxon>Streptophyta</taxon>
        <taxon>Embryophyta</taxon>
        <taxon>Tracheophyta</taxon>
        <taxon>Spermatophyta</taxon>
        <taxon>Magnoliopsida</taxon>
        <taxon>Liliopsida</taxon>
        <taxon>Araceae</taxon>
        <taxon>Lemnoideae</taxon>
        <taxon>Spirodela</taxon>
    </lineage>
</organism>